<comment type="caution">
    <text evidence="2">The sequence shown here is derived from an EMBL/GenBank/DDBJ whole genome shotgun (WGS) entry which is preliminary data.</text>
</comment>
<organism evidence="2 3">
    <name type="scientific">Jiella pacifica</name>
    <dbReference type="NCBI Taxonomy" id="2696469"/>
    <lineage>
        <taxon>Bacteria</taxon>
        <taxon>Pseudomonadati</taxon>
        <taxon>Pseudomonadota</taxon>
        <taxon>Alphaproteobacteria</taxon>
        <taxon>Hyphomicrobiales</taxon>
        <taxon>Aurantimonadaceae</taxon>
        <taxon>Jiella</taxon>
    </lineage>
</organism>
<feature type="chain" id="PRO_5027099830" evidence="1">
    <location>
        <begin position="25"/>
        <end position="85"/>
    </location>
</feature>
<sequence>MRKFLIAAAVAVAASFSAGASANAADVKIVIGHDRAPARHHVAPKPIRGYVVRHRQVRHRDHCSFKKVVSYRHGHKRVKTVKVCR</sequence>
<feature type="signal peptide" evidence="1">
    <location>
        <begin position="1"/>
        <end position="24"/>
    </location>
</feature>
<evidence type="ECO:0000313" key="2">
    <source>
        <dbReference type="EMBL" id="NDW07288.1"/>
    </source>
</evidence>
<dbReference type="EMBL" id="JAAAMG010000026">
    <property type="protein sequence ID" value="NDW07288.1"/>
    <property type="molecule type" value="Genomic_DNA"/>
</dbReference>
<accession>A0A6N9TEK7</accession>
<protein>
    <submittedName>
        <fullName evidence="2">Uncharacterized protein</fullName>
    </submittedName>
</protein>
<evidence type="ECO:0000313" key="3">
    <source>
        <dbReference type="Proteomes" id="UP000469011"/>
    </source>
</evidence>
<keyword evidence="1" id="KW-0732">Signal</keyword>
<name>A0A6N9TEK7_9HYPH</name>
<reference evidence="2 3" key="1">
    <citation type="submission" date="2020-01" db="EMBL/GenBank/DDBJ databases">
        <title>Jiella pacifica sp. nov.</title>
        <authorList>
            <person name="Xue Z."/>
            <person name="Zhu S."/>
            <person name="Chen J."/>
            <person name="Yang J."/>
        </authorList>
    </citation>
    <scope>NUCLEOTIDE SEQUENCE [LARGE SCALE GENOMIC DNA]</scope>
    <source>
        <strain evidence="2 3">40Bstr34</strain>
    </source>
</reference>
<proteinExistence type="predicted"/>
<dbReference type="AlphaFoldDB" id="A0A6N9TEK7"/>
<dbReference type="Proteomes" id="UP000469011">
    <property type="component" value="Unassembled WGS sequence"/>
</dbReference>
<dbReference type="RefSeq" id="WP_163465744.1">
    <property type="nucleotide sequence ID" value="NZ_JAAAMG010000026.1"/>
</dbReference>
<keyword evidence="3" id="KW-1185">Reference proteome</keyword>
<evidence type="ECO:0000256" key="1">
    <source>
        <dbReference type="SAM" id="SignalP"/>
    </source>
</evidence>
<gene>
    <name evidence="2" type="ORF">GTK09_22980</name>
</gene>